<keyword evidence="6" id="KW-1185">Reference proteome</keyword>
<dbReference type="Proteomes" id="UP001652623">
    <property type="component" value="Chromosome 2"/>
</dbReference>
<dbReference type="PROSITE" id="PS50222">
    <property type="entry name" value="EF_HAND_2"/>
    <property type="match status" value="2"/>
</dbReference>
<dbReference type="InterPro" id="IPR018247">
    <property type="entry name" value="EF_Hand_1_Ca_BS"/>
</dbReference>
<dbReference type="GeneID" id="125422443"/>
<feature type="domain" description="EF-hand" evidence="5">
    <location>
        <begin position="217"/>
        <end position="252"/>
    </location>
</feature>
<keyword evidence="1" id="KW-0479">Metal-binding</keyword>
<evidence type="ECO:0000256" key="2">
    <source>
        <dbReference type="ARBA" id="ARBA00022737"/>
    </source>
</evidence>
<dbReference type="SUPFAM" id="SSF47473">
    <property type="entry name" value="EF-hand"/>
    <property type="match status" value="1"/>
</dbReference>
<sequence length="289" mass="33763">MGTHVKFSSSFPSLHFNLFATINRRITQVNHHPPLSTLHTQHLTLFTLVFFFFPYFLFACSPMHYIMDDESPNPFSIEIFLLLLIMCCAIIVHDFSSSLRYALQIFICFFLNVWKIWFVKSKTKSNGTTAELPTQKSCYNEHVGDKKLWRKEIAKGKGKVPTRKLHNVRRNIDEEEEKEDEDEKLYMGEIKGMMERLESLYDEDGVEKICELFEEEVRDEEVKEAFDVFDENNDGFIDAGEIKKALCTLGFMEASEMECQRMIKAFDKNGDGLIDFKEFVQLMNQSFSN</sequence>
<feature type="transmembrane region" description="Helical" evidence="4">
    <location>
        <begin position="99"/>
        <end position="118"/>
    </location>
</feature>
<feature type="transmembrane region" description="Helical" evidence="4">
    <location>
        <begin position="43"/>
        <end position="63"/>
    </location>
</feature>
<evidence type="ECO:0000256" key="4">
    <source>
        <dbReference type="SAM" id="Phobius"/>
    </source>
</evidence>
<evidence type="ECO:0000313" key="6">
    <source>
        <dbReference type="Proteomes" id="UP001652623"/>
    </source>
</evidence>
<keyword evidence="4" id="KW-0812">Transmembrane</keyword>
<gene>
    <name evidence="7" type="primary">LOC125422443</name>
</gene>
<accession>A0ABM3IK35</accession>
<evidence type="ECO:0000259" key="5">
    <source>
        <dbReference type="PROSITE" id="PS50222"/>
    </source>
</evidence>
<reference evidence="7" key="1">
    <citation type="submission" date="2025-08" db="UniProtKB">
        <authorList>
            <consortium name="RefSeq"/>
        </authorList>
    </citation>
    <scope>IDENTIFICATION</scope>
    <source>
        <tissue evidence="7">Seedling</tissue>
    </source>
</reference>
<name>A0ABM3IK35_ZIZJJ</name>
<keyword evidence="2" id="KW-0677">Repeat</keyword>
<keyword evidence="4" id="KW-1133">Transmembrane helix</keyword>
<dbReference type="PROSITE" id="PS00018">
    <property type="entry name" value="EF_HAND_1"/>
    <property type="match status" value="2"/>
</dbReference>
<evidence type="ECO:0000256" key="1">
    <source>
        <dbReference type="ARBA" id="ARBA00022723"/>
    </source>
</evidence>
<keyword evidence="3" id="KW-0106">Calcium</keyword>
<dbReference type="SMART" id="SM00054">
    <property type="entry name" value="EFh"/>
    <property type="match status" value="2"/>
</dbReference>
<dbReference type="InterPro" id="IPR039647">
    <property type="entry name" value="EF_hand_pair_protein_CML-like"/>
</dbReference>
<dbReference type="Gene3D" id="1.10.238.10">
    <property type="entry name" value="EF-hand"/>
    <property type="match status" value="1"/>
</dbReference>
<protein>
    <submittedName>
        <fullName evidence="7">Probable calcium-binding protein CML47</fullName>
    </submittedName>
</protein>
<evidence type="ECO:0000256" key="3">
    <source>
        <dbReference type="ARBA" id="ARBA00022837"/>
    </source>
</evidence>
<feature type="domain" description="EF-hand" evidence="5">
    <location>
        <begin position="254"/>
        <end position="289"/>
    </location>
</feature>
<dbReference type="Pfam" id="PF13499">
    <property type="entry name" value="EF-hand_7"/>
    <property type="match status" value="1"/>
</dbReference>
<dbReference type="InterPro" id="IPR002048">
    <property type="entry name" value="EF_hand_dom"/>
</dbReference>
<dbReference type="CDD" id="cd00051">
    <property type="entry name" value="EFh"/>
    <property type="match status" value="1"/>
</dbReference>
<evidence type="ECO:0000313" key="7">
    <source>
        <dbReference type="RefSeq" id="XP_048330108.2"/>
    </source>
</evidence>
<dbReference type="InterPro" id="IPR011992">
    <property type="entry name" value="EF-hand-dom_pair"/>
</dbReference>
<proteinExistence type="predicted"/>
<keyword evidence="4" id="KW-0472">Membrane</keyword>
<feature type="transmembrane region" description="Helical" evidence="4">
    <location>
        <begin position="75"/>
        <end position="93"/>
    </location>
</feature>
<dbReference type="RefSeq" id="XP_048330108.2">
    <property type="nucleotide sequence ID" value="XM_048474151.2"/>
</dbReference>
<organism evidence="6 7">
    <name type="scientific">Ziziphus jujuba</name>
    <name type="common">Chinese jujube</name>
    <name type="synonym">Ziziphus sativa</name>
    <dbReference type="NCBI Taxonomy" id="326968"/>
    <lineage>
        <taxon>Eukaryota</taxon>
        <taxon>Viridiplantae</taxon>
        <taxon>Streptophyta</taxon>
        <taxon>Embryophyta</taxon>
        <taxon>Tracheophyta</taxon>
        <taxon>Spermatophyta</taxon>
        <taxon>Magnoliopsida</taxon>
        <taxon>eudicotyledons</taxon>
        <taxon>Gunneridae</taxon>
        <taxon>Pentapetalae</taxon>
        <taxon>rosids</taxon>
        <taxon>fabids</taxon>
        <taxon>Rosales</taxon>
        <taxon>Rhamnaceae</taxon>
        <taxon>Paliureae</taxon>
        <taxon>Ziziphus</taxon>
    </lineage>
</organism>
<dbReference type="PANTHER" id="PTHR10891">
    <property type="entry name" value="EF-HAND CALCIUM-BINDING DOMAIN CONTAINING PROTEIN"/>
    <property type="match status" value="1"/>
</dbReference>